<dbReference type="SUPFAM" id="SSF56801">
    <property type="entry name" value="Acetyl-CoA synthetase-like"/>
    <property type="match status" value="1"/>
</dbReference>
<dbReference type="InterPro" id="IPR020845">
    <property type="entry name" value="AMP-binding_CS"/>
</dbReference>
<evidence type="ECO:0000259" key="2">
    <source>
        <dbReference type="Pfam" id="PF13193"/>
    </source>
</evidence>
<dbReference type="PANTHER" id="PTHR45527">
    <property type="entry name" value="NONRIBOSOMAL PEPTIDE SYNTHETASE"/>
    <property type="match status" value="1"/>
</dbReference>
<evidence type="ECO:0000313" key="4">
    <source>
        <dbReference type="Proteomes" id="UP000639606"/>
    </source>
</evidence>
<feature type="domain" description="AMP-binding enzyme C-terminal" evidence="2">
    <location>
        <begin position="419"/>
        <end position="487"/>
    </location>
</feature>
<keyword evidence="4" id="KW-1185">Reference proteome</keyword>
<reference evidence="3" key="2">
    <citation type="submission" date="2020-09" db="EMBL/GenBank/DDBJ databases">
        <authorList>
            <person name="Sun Q."/>
            <person name="Ohkuma M."/>
        </authorList>
    </citation>
    <scope>NUCLEOTIDE SEQUENCE</scope>
    <source>
        <strain evidence="3">JCM 3313</strain>
    </source>
</reference>
<dbReference type="Gene3D" id="3.40.50.12780">
    <property type="entry name" value="N-terminal domain of ligase-like"/>
    <property type="match status" value="1"/>
</dbReference>
<dbReference type="AlphaFoldDB" id="A0A918ASN3"/>
<evidence type="ECO:0000259" key="1">
    <source>
        <dbReference type="Pfam" id="PF00501"/>
    </source>
</evidence>
<dbReference type="InterPro" id="IPR045851">
    <property type="entry name" value="AMP-bd_C_sf"/>
</dbReference>
<dbReference type="GO" id="GO:0005737">
    <property type="term" value="C:cytoplasm"/>
    <property type="evidence" value="ECO:0007669"/>
    <property type="project" value="TreeGrafter"/>
</dbReference>
<proteinExistence type="predicted"/>
<reference evidence="3" key="1">
    <citation type="journal article" date="2014" name="Int. J. Syst. Evol. Microbiol.">
        <title>Complete genome sequence of Corynebacterium casei LMG S-19264T (=DSM 44701T), isolated from a smear-ripened cheese.</title>
        <authorList>
            <consortium name="US DOE Joint Genome Institute (JGI-PGF)"/>
            <person name="Walter F."/>
            <person name="Albersmeier A."/>
            <person name="Kalinowski J."/>
            <person name="Ruckert C."/>
        </authorList>
    </citation>
    <scope>NUCLEOTIDE SEQUENCE</scope>
    <source>
        <strain evidence="3">JCM 3313</strain>
    </source>
</reference>
<name>A0A918ASN3_9PSEU</name>
<dbReference type="InterPro" id="IPR025110">
    <property type="entry name" value="AMP-bd_C"/>
</dbReference>
<dbReference type="Pfam" id="PF00501">
    <property type="entry name" value="AMP-binding"/>
    <property type="match status" value="1"/>
</dbReference>
<sequence>MTPFELVDAAARRHPERTALVVGGTAFTYARLRRAVERTAAELVGAHGRPPRTVGLLAARQPLAYLGYLAALRLGATVVPLNPAFPDSRNATTSRLARLDVVVVQDGAQPPPGPWTVLRQGEAVQPGPVPPYAGLPDDTAYVLFTSGSTGAPKGVPITNRNLSAYLEHNLARYRLGPGCLLSQTFDLTFDPSVFDMFLAWSSGATLVVPSREEVFDPVGFVSARGITHWFSVPSVISLARRMRRLPEGAMPSLRLSLFAGEQLTLQQARAWRAAAPGSAVENIYGPTELTITCTGYRLPENADHWPSTANQTVPIGWAYPHLEHVVLGEDGRPANEGELCVRGPQRFAGYLDPADNAGRFLAWEPGAVARVHEGGRAVTTEHWYRTGDRVRADDEHGLLHMGRLDSQVKIHGYRVELGEIEALLREHPVVEDAVVVFDGDSDLRAVYTGQRVPPGQLAELVGARLPRYMVPREYRWISELPLNGNGKVDRKRLARSR</sequence>
<evidence type="ECO:0000313" key="3">
    <source>
        <dbReference type="EMBL" id="GGP78634.1"/>
    </source>
</evidence>
<dbReference type="GO" id="GO:0043041">
    <property type="term" value="P:amino acid activation for nonribosomal peptide biosynthetic process"/>
    <property type="evidence" value="ECO:0007669"/>
    <property type="project" value="TreeGrafter"/>
</dbReference>
<dbReference type="PROSITE" id="PS00455">
    <property type="entry name" value="AMP_BINDING"/>
    <property type="match status" value="1"/>
</dbReference>
<dbReference type="InterPro" id="IPR000873">
    <property type="entry name" value="AMP-dep_synth/lig_dom"/>
</dbReference>
<dbReference type="Proteomes" id="UP000639606">
    <property type="component" value="Unassembled WGS sequence"/>
</dbReference>
<comment type="caution">
    <text evidence="3">The sequence shown here is derived from an EMBL/GenBank/DDBJ whole genome shotgun (WGS) entry which is preliminary data.</text>
</comment>
<protein>
    <submittedName>
        <fullName evidence="3">Amino acid adenylation protein</fullName>
    </submittedName>
</protein>
<dbReference type="Pfam" id="PF13193">
    <property type="entry name" value="AMP-binding_C"/>
    <property type="match status" value="1"/>
</dbReference>
<accession>A0A918ASN3</accession>
<dbReference type="Gene3D" id="3.30.300.30">
    <property type="match status" value="1"/>
</dbReference>
<dbReference type="RefSeq" id="WP_189226742.1">
    <property type="nucleotide sequence ID" value="NZ_BMRG01000018.1"/>
</dbReference>
<dbReference type="PANTHER" id="PTHR45527:SF1">
    <property type="entry name" value="FATTY ACID SYNTHASE"/>
    <property type="match status" value="1"/>
</dbReference>
<dbReference type="GO" id="GO:0031177">
    <property type="term" value="F:phosphopantetheine binding"/>
    <property type="evidence" value="ECO:0007669"/>
    <property type="project" value="TreeGrafter"/>
</dbReference>
<organism evidence="3 4">
    <name type="scientific">Saccharothrix coeruleofusca</name>
    <dbReference type="NCBI Taxonomy" id="33919"/>
    <lineage>
        <taxon>Bacteria</taxon>
        <taxon>Bacillati</taxon>
        <taxon>Actinomycetota</taxon>
        <taxon>Actinomycetes</taxon>
        <taxon>Pseudonocardiales</taxon>
        <taxon>Pseudonocardiaceae</taxon>
        <taxon>Saccharothrix</taxon>
    </lineage>
</organism>
<gene>
    <name evidence="3" type="ORF">GCM10010185_60560</name>
</gene>
<dbReference type="GO" id="GO:0044550">
    <property type="term" value="P:secondary metabolite biosynthetic process"/>
    <property type="evidence" value="ECO:0007669"/>
    <property type="project" value="TreeGrafter"/>
</dbReference>
<feature type="domain" description="AMP-dependent synthetase/ligase" evidence="1">
    <location>
        <begin position="8"/>
        <end position="351"/>
    </location>
</feature>
<dbReference type="InterPro" id="IPR042099">
    <property type="entry name" value="ANL_N_sf"/>
</dbReference>
<dbReference type="EMBL" id="BMRG01000018">
    <property type="protein sequence ID" value="GGP78634.1"/>
    <property type="molecule type" value="Genomic_DNA"/>
</dbReference>